<dbReference type="RefSeq" id="WP_070934769.1">
    <property type="nucleotide sequence ID" value="NZ_MIPT01000001.1"/>
</dbReference>
<evidence type="ECO:0000313" key="2">
    <source>
        <dbReference type="Proteomes" id="UP000179467"/>
    </source>
</evidence>
<accession>A0A1S1HK37</accession>
<gene>
    <name evidence="1" type="ORF">BHE75_03787</name>
</gene>
<evidence type="ECO:0000313" key="1">
    <source>
        <dbReference type="EMBL" id="OHT21776.1"/>
    </source>
</evidence>
<organism evidence="1 2">
    <name type="scientific">Edaphosphingomonas haloaromaticamans</name>
    <dbReference type="NCBI Taxonomy" id="653954"/>
    <lineage>
        <taxon>Bacteria</taxon>
        <taxon>Pseudomonadati</taxon>
        <taxon>Pseudomonadota</taxon>
        <taxon>Alphaproteobacteria</taxon>
        <taxon>Sphingomonadales</taxon>
        <taxon>Rhizorhabdaceae</taxon>
        <taxon>Edaphosphingomonas</taxon>
    </lineage>
</organism>
<comment type="caution">
    <text evidence="1">The sequence shown here is derived from an EMBL/GenBank/DDBJ whole genome shotgun (WGS) entry which is preliminary data.</text>
</comment>
<dbReference type="InterPro" id="IPR015867">
    <property type="entry name" value="N-reg_PII/ATP_PRibTrfase_C"/>
</dbReference>
<dbReference type="OrthoDB" id="7570475at2"/>
<dbReference type="Pfam" id="PF11582">
    <property type="entry name" value="DUF3240"/>
    <property type="match status" value="1"/>
</dbReference>
<dbReference type="Gene3D" id="3.30.70.120">
    <property type="match status" value="1"/>
</dbReference>
<protein>
    <recommendedName>
        <fullName evidence="3">DUF3240 domain-containing protein</fullName>
    </recommendedName>
</protein>
<dbReference type="Proteomes" id="UP000179467">
    <property type="component" value="Unassembled WGS sequence"/>
</dbReference>
<keyword evidence="2" id="KW-1185">Reference proteome</keyword>
<sequence>MPDLLLTFHCASRDVETVVAAIRAASQAPIHIQNVAVRGRDFSDARTAERVTGNLDRSAIELIVADDAMTELVRAVAESRRDLPVRWRAVAVVARGRLA</sequence>
<name>A0A1S1HK37_9SPHN</name>
<proteinExistence type="predicted"/>
<reference evidence="1 2" key="1">
    <citation type="submission" date="2016-09" db="EMBL/GenBank/DDBJ databases">
        <title>Metabolic pathway, cell adaptation mechanisms and a novel monoxygenase revealed through proteogenomic-transcription analysis of a Sphingomonas haloaromaticamans strain degrading the fungicide ortho-phenylphenol.</title>
        <authorList>
            <person name="Perruchon C."/>
            <person name="Papadopoulou E.S."/>
            <person name="Rousidou C."/>
            <person name="Vasileiadis S."/>
            <person name="Tanou G."/>
            <person name="Amoutzias G."/>
            <person name="Molassiotis A."/>
            <person name="Karpouzas D.G."/>
        </authorList>
    </citation>
    <scope>NUCLEOTIDE SEQUENCE [LARGE SCALE GENOMIC DNA]</scope>
    <source>
        <strain evidence="1 2">P3</strain>
    </source>
</reference>
<evidence type="ECO:0008006" key="3">
    <source>
        <dbReference type="Google" id="ProtNLM"/>
    </source>
</evidence>
<dbReference type="EMBL" id="MIPT01000001">
    <property type="protein sequence ID" value="OHT21776.1"/>
    <property type="molecule type" value="Genomic_DNA"/>
</dbReference>
<dbReference type="InterPro" id="IPR021634">
    <property type="entry name" value="DUF3240"/>
</dbReference>
<dbReference type="AlphaFoldDB" id="A0A1S1HK37"/>